<proteinExistence type="predicted"/>
<reference evidence="2" key="1">
    <citation type="submission" date="2021-06" db="EMBL/GenBank/DDBJ databases">
        <authorList>
            <person name="Kallberg Y."/>
            <person name="Tangrot J."/>
            <person name="Rosling A."/>
        </authorList>
    </citation>
    <scope>NUCLEOTIDE SEQUENCE</scope>
    <source>
        <strain evidence="2">FL966</strain>
    </source>
</reference>
<evidence type="ECO:0000256" key="1">
    <source>
        <dbReference type="SAM" id="MobiDB-lite"/>
    </source>
</evidence>
<evidence type="ECO:0000313" key="2">
    <source>
        <dbReference type="EMBL" id="CAG8672780.1"/>
    </source>
</evidence>
<sequence>MSGRRTDPVDKTAPVYENSVYILNTETYSWITSFDSSNKTSNKTGQGTTTNGDGVSKNGDGVSKNNDSAD</sequence>
<dbReference type="Proteomes" id="UP000789759">
    <property type="component" value="Unassembled WGS sequence"/>
</dbReference>
<feature type="region of interest" description="Disordered" evidence="1">
    <location>
        <begin position="34"/>
        <end position="70"/>
    </location>
</feature>
<feature type="non-terminal residue" evidence="2">
    <location>
        <position position="70"/>
    </location>
</feature>
<comment type="caution">
    <text evidence="2">The sequence shown here is derived from an EMBL/GenBank/DDBJ whole genome shotgun (WGS) entry which is preliminary data.</text>
</comment>
<gene>
    <name evidence="2" type="ORF">CPELLU_LOCUS10361</name>
</gene>
<dbReference type="EMBL" id="CAJVQA010008503">
    <property type="protein sequence ID" value="CAG8672780.1"/>
    <property type="molecule type" value="Genomic_DNA"/>
</dbReference>
<name>A0A9N9HBX1_9GLOM</name>
<accession>A0A9N9HBX1</accession>
<evidence type="ECO:0000313" key="3">
    <source>
        <dbReference type="Proteomes" id="UP000789759"/>
    </source>
</evidence>
<dbReference type="AlphaFoldDB" id="A0A9N9HBX1"/>
<dbReference type="OrthoDB" id="2443533at2759"/>
<protein>
    <submittedName>
        <fullName evidence="2">4210_t:CDS:1</fullName>
    </submittedName>
</protein>
<organism evidence="2 3">
    <name type="scientific">Cetraspora pellucida</name>
    <dbReference type="NCBI Taxonomy" id="1433469"/>
    <lineage>
        <taxon>Eukaryota</taxon>
        <taxon>Fungi</taxon>
        <taxon>Fungi incertae sedis</taxon>
        <taxon>Mucoromycota</taxon>
        <taxon>Glomeromycotina</taxon>
        <taxon>Glomeromycetes</taxon>
        <taxon>Diversisporales</taxon>
        <taxon>Gigasporaceae</taxon>
        <taxon>Cetraspora</taxon>
    </lineage>
</organism>
<feature type="compositionally biased region" description="Polar residues" evidence="1">
    <location>
        <begin position="34"/>
        <end position="53"/>
    </location>
</feature>
<keyword evidence="3" id="KW-1185">Reference proteome</keyword>